<dbReference type="EMBL" id="CAUJNA010001779">
    <property type="protein sequence ID" value="CAJ1388896.1"/>
    <property type="molecule type" value="Genomic_DNA"/>
</dbReference>
<keyword evidence="4" id="KW-1185">Reference proteome</keyword>
<evidence type="ECO:0000313" key="4">
    <source>
        <dbReference type="Proteomes" id="UP001178507"/>
    </source>
</evidence>
<feature type="compositionally biased region" description="Low complexity" evidence="1">
    <location>
        <begin position="343"/>
        <end position="356"/>
    </location>
</feature>
<name>A0AA36IJV3_9DINO</name>
<dbReference type="Proteomes" id="UP001178507">
    <property type="component" value="Unassembled WGS sequence"/>
</dbReference>
<dbReference type="AlphaFoldDB" id="A0AA36IJV3"/>
<dbReference type="Gene3D" id="2.130.10.30">
    <property type="entry name" value="Regulator of chromosome condensation 1/beta-lactamase-inhibitor protein II"/>
    <property type="match status" value="1"/>
</dbReference>
<evidence type="ECO:0000256" key="1">
    <source>
        <dbReference type="SAM" id="MobiDB-lite"/>
    </source>
</evidence>
<evidence type="ECO:0000256" key="2">
    <source>
        <dbReference type="SAM" id="SignalP"/>
    </source>
</evidence>
<comment type="caution">
    <text evidence="3">The sequence shown here is derived from an EMBL/GenBank/DDBJ whole genome shotgun (WGS) entry which is preliminary data.</text>
</comment>
<accession>A0AA36IJV3</accession>
<dbReference type="InterPro" id="IPR009091">
    <property type="entry name" value="RCC1/BLIP-II"/>
</dbReference>
<gene>
    <name evidence="3" type="ORF">EVOR1521_LOCUS14652</name>
</gene>
<dbReference type="SUPFAM" id="SSF50985">
    <property type="entry name" value="RCC1/BLIP-II"/>
    <property type="match status" value="1"/>
</dbReference>
<feature type="region of interest" description="Disordered" evidence="1">
    <location>
        <begin position="335"/>
        <end position="356"/>
    </location>
</feature>
<reference evidence="3" key="1">
    <citation type="submission" date="2023-08" db="EMBL/GenBank/DDBJ databases">
        <authorList>
            <person name="Chen Y."/>
            <person name="Shah S."/>
            <person name="Dougan E. K."/>
            <person name="Thang M."/>
            <person name="Chan C."/>
        </authorList>
    </citation>
    <scope>NUCLEOTIDE SEQUENCE</scope>
</reference>
<sequence length="625" mass="67215">MGADMAQLLSLLMHVFAMGHVAGPWQLQLHLDRQALQHLCDRVEDSMASSPGAWARWADMVACGGLRKGGIGFNQALIEHLPLLASLPHDLLTSLLPQPHLGSVTLKFTSAAAMLQTMLFTVLCSHSLAAVMGAAEAVVAGLTGNTAPLRRNRLPEMLQSSHTRPVLCLCDSEASSAVDNIHKLAQKEQRKVVQLSLTDLAASESKGLPGEVRGPAAQSCATPGAVLERLEECKDVGYWLVLHLQPGALRLAQAGCEAVGWQLLEWIWFNCSTPSFHSTADEKFRLFIIVDSRSPCALPTWLFRSRRGLCLFDSQTGLQLRAWLEHAVDCTRRSEQSPPVPVVPTVQAPSPSSSKAAAGKEFKNLADAANGSQLLSEGKMAKATSSPVLCSCLDMEGISVSVALLSGQSCTVVLHGHAALWEVRAEAGRQLGVGLEALIAPCGKRLDDYCSLESCEGLTLTALCRRARLVSSRFAKAFALIRGDETVVTWGDDQNGGDSSEVQHLLRRVQDVQVSDGAFCAVLADGSVVTWGQPNFGGDSRRVQSQLRKVRFVVPSYAAFAAVTAEDQVVTWGNADYGGDCSSVQQQLQNVRQVQGSYAAFAAIREESYGQRQPKEKPPNAIVAF</sequence>
<keyword evidence="2" id="KW-0732">Signal</keyword>
<feature type="chain" id="PRO_5041396265" evidence="2">
    <location>
        <begin position="18"/>
        <end position="625"/>
    </location>
</feature>
<proteinExistence type="predicted"/>
<evidence type="ECO:0000313" key="3">
    <source>
        <dbReference type="EMBL" id="CAJ1388896.1"/>
    </source>
</evidence>
<protein>
    <submittedName>
        <fullName evidence="3">Uncharacterized protein</fullName>
    </submittedName>
</protein>
<organism evidence="3 4">
    <name type="scientific">Effrenium voratum</name>
    <dbReference type="NCBI Taxonomy" id="2562239"/>
    <lineage>
        <taxon>Eukaryota</taxon>
        <taxon>Sar</taxon>
        <taxon>Alveolata</taxon>
        <taxon>Dinophyceae</taxon>
        <taxon>Suessiales</taxon>
        <taxon>Symbiodiniaceae</taxon>
        <taxon>Effrenium</taxon>
    </lineage>
</organism>
<feature type="signal peptide" evidence="2">
    <location>
        <begin position="1"/>
        <end position="17"/>
    </location>
</feature>